<feature type="compositionally biased region" description="Basic and acidic residues" evidence="1">
    <location>
        <begin position="338"/>
        <end position="357"/>
    </location>
</feature>
<keyword evidence="2" id="KW-0472">Membrane</keyword>
<evidence type="ECO:0000259" key="3">
    <source>
        <dbReference type="Pfam" id="PF20684"/>
    </source>
</evidence>
<reference evidence="4 5" key="1">
    <citation type="submission" date="2023-01" db="EMBL/GenBank/DDBJ databases">
        <title>Analysis of 21 Apiospora genomes using comparative genomics revels a genus with tremendous synthesis potential of carbohydrate active enzymes and secondary metabolites.</title>
        <authorList>
            <person name="Sorensen T."/>
        </authorList>
    </citation>
    <scope>NUCLEOTIDE SEQUENCE [LARGE SCALE GENOMIC DNA]</scope>
    <source>
        <strain evidence="4 5">CBS 33761</strain>
    </source>
</reference>
<gene>
    <name evidence="4" type="ORF">PG993_002258</name>
</gene>
<dbReference type="PANTHER" id="PTHR39614">
    <property type="entry name" value="INTEGRAL MEMBRANE PROTEIN"/>
    <property type="match status" value="1"/>
</dbReference>
<feature type="transmembrane region" description="Helical" evidence="2">
    <location>
        <begin position="137"/>
        <end position="158"/>
    </location>
</feature>
<dbReference type="Proteomes" id="UP001444661">
    <property type="component" value="Unassembled WGS sequence"/>
</dbReference>
<evidence type="ECO:0000313" key="4">
    <source>
        <dbReference type="EMBL" id="KAK8050873.1"/>
    </source>
</evidence>
<feature type="transmembrane region" description="Helical" evidence="2">
    <location>
        <begin position="23"/>
        <end position="45"/>
    </location>
</feature>
<feature type="domain" description="Rhodopsin" evidence="3">
    <location>
        <begin position="43"/>
        <end position="279"/>
    </location>
</feature>
<evidence type="ECO:0000256" key="1">
    <source>
        <dbReference type="SAM" id="MobiDB-lite"/>
    </source>
</evidence>
<name>A0ABR1TWF7_9PEZI</name>
<feature type="region of interest" description="Disordered" evidence="1">
    <location>
        <begin position="309"/>
        <end position="398"/>
    </location>
</feature>
<feature type="transmembrane region" description="Helical" evidence="2">
    <location>
        <begin position="256"/>
        <end position="274"/>
    </location>
</feature>
<organism evidence="4 5">
    <name type="scientific">Apiospora rasikravindrae</name>
    <dbReference type="NCBI Taxonomy" id="990691"/>
    <lineage>
        <taxon>Eukaryota</taxon>
        <taxon>Fungi</taxon>
        <taxon>Dikarya</taxon>
        <taxon>Ascomycota</taxon>
        <taxon>Pezizomycotina</taxon>
        <taxon>Sordariomycetes</taxon>
        <taxon>Xylariomycetidae</taxon>
        <taxon>Amphisphaeriales</taxon>
        <taxon>Apiosporaceae</taxon>
        <taxon>Apiospora</taxon>
    </lineage>
</organism>
<feature type="transmembrane region" description="Helical" evidence="2">
    <location>
        <begin position="181"/>
        <end position="202"/>
    </location>
</feature>
<feature type="transmembrane region" description="Helical" evidence="2">
    <location>
        <begin position="214"/>
        <end position="236"/>
    </location>
</feature>
<accession>A0ABR1TWF7</accession>
<keyword evidence="2" id="KW-1133">Transmembrane helix</keyword>
<dbReference type="InterPro" id="IPR049326">
    <property type="entry name" value="Rhodopsin_dom_fungi"/>
</dbReference>
<evidence type="ECO:0000313" key="5">
    <source>
        <dbReference type="Proteomes" id="UP001444661"/>
    </source>
</evidence>
<feature type="transmembrane region" description="Helical" evidence="2">
    <location>
        <begin position="98"/>
        <end position="125"/>
    </location>
</feature>
<protein>
    <recommendedName>
        <fullName evidence="3">Rhodopsin domain-containing protein</fullName>
    </recommendedName>
</protein>
<proteinExistence type="predicted"/>
<feature type="transmembrane region" description="Helical" evidence="2">
    <location>
        <begin position="57"/>
        <end position="78"/>
    </location>
</feature>
<comment type="caution">
    <text evidence="4">The sequence shown here is derived from an EMBL/GenBank/DDBJ whole genome shotgun (WGS) entry which is preliminary data.</text>
</comment>
<dbReference type="PANTHER" id="PTHR39614:SF2">
    <property type="entry name" value="INTEGRAL MEMBRANE PROTEIN"/>
    <property type="match status" value="1"/>
</dbReference>
<dbReference type="EMBL" id="JAQQWK010000002">
    <property type="protein sequence ID" value="KAK8050873.1"/>
    <property type="molecule type" value="Genomic_DNA"/>
</dbReference>
<sequence length="398" mass="42614">MDADNDITGSARFSPITETDHAGYIWIVTIIGTAYTILSFLLRAWIKHRVYGWDDALIALGTVLHLAQSIAVWLGLSHGLAKSNTITAPAEGAAASKAWFAAEVIGLVVLGLSKCSVLALMLRVFTPETGITAGYRACLGLTTASAVWCIASVIATSANCNSLTVLTLESKELCPGLYDRMLGITIPDIITDVLICSIPLWVTLPLNMTKGVRFHVSLAFSFRLFVVPLAALRLHYFREVAAEPADAQLAVTNSLLFQQAALVVSLISATIPNLRTFMKSINSGFHLPPLANEETRGFALRTFGGSTMIDGHSRGAGNNTGNASRKGKSSPAVSRSSRNRDNELVEEELSLRPDGVHHQAQISHVRCPSEAVSEEQQSHRSGSQGADHHQAGGVECTA</sequence>
<dbReference type="Pfam" id="PF20684">
    <property type="entry name" value="Fung_rhodopsin"/>
    <property type="match status" value="1"/>
</dbReference>
<keyword evidence="2" id="KW-0812">Transmembrane</keyword>
<keyword evidence="5" id="KW-1185">Reference proteome</keyword>
<evidence type="ECO:0000256" key="2">
    <source>
        <dbReference type="SAM" id="Phobius"/>
    </source>
</evidence>